<reference evidence="3 4" key="1">
    <citation type="journal article" date="2020" name="Cell Host Microbe">
        <title>Functional and Genomic Variation between Human-Derived Isolates of Lachnospiraceae Reveals Inter- and Intra-Species Diversity.</title>
        <authorList>
            <person name="Sorbara M.T."/>
            <person name="Littmann E.R."/>
            <person name="Fontana E."/>
            <person name="Moody T.U."/>
            <person name="Kohout C.E."/>
            <person name="Gjonbalaj M."/>
            <person name="Eaton V."/>
            <person name="Seok R."/>
            <person name="Leiner I.M."/>
            <person name="Pamer E.G."/>
        </authorList>
    </citation>
    <scope>NUCLEOTIDE SEQUENCE [LARGE SCALE GENOMIC DNA]</scope>
    <source>
        <strain evidence="2 3">MSK.17.11</strain>
        <strain evidence="1 4">MSK.17.38</strain>
    </source>
</reference>
<dbReference type="EMBL" id="JAAIUO010000005">
    <property type="protein sequence ID" value="NSK14882.1"/>
    <property type="molecule type" value="Genomic_DNA"/>
</dbReference>
<dbReference type="Proteomes" id="UP000528555">
    <property type="component" value="Unassembled WGS sequence"/>
</dbReference>
<organism evidence="2 3">
    <name type="scientific">Dorea phocaeensis</name>
    <dbReference type="NCBI Taxonomy" id="2040291"/>
    <lineage>
        <taxon>Bacteria</taxon>
        <taxon>Bacillati</taxon>
        <taxon>Bacillota</taxon>
        <taxon>Clostridia</taxon>
        <taxon>Lachnospirales</taxon>
        <taxon>Lachnospiraceae</taxon>
        <taxon>Dorea</taxon>
    </lineage>
</organism>
<dbReference type="Pfam" id="PF13561">
    <property type="entry name" value="adh_short_C2"/>
    <property type="match status" value="1"/>
</dbReference>
<evidence type="ECO:0000313" key="3">
    <source>
        <dbReference type="Proteomes" id="UP000528555"/>
    </source>
</evidence>
<dbReference type="Gene3D" id="3.40.50.720">
    <property type="entry name" value="NAD(P)-binding Rossmann-like Domain"/>
    <property type="match status" value="1"/>
</dbReference>
<name>A0A850HKF0_9FIRM</name>
<accession>A0A850HKF0</accession>
<dbReference type="OrthoDB" id="9803333at2"/>
<dbReference type="AlphaFoldDB" id="A0A850HKF0"/>
<proteinExistence type="predicted"/>
<dbReference type="InterPro" id="IPR002347">
    <property type="entry name" value="SDR_fam"/>
</dbReference>
<evidence type="ECO:0000313" key="2">
    <source>
        <dbReference type="EMBL" id="NVH58656.1"/>
    </source>
</evidence>
<reference evidence="2" key="2">
    <citation type="submission" date="2020-02" db="EMBL/GenBank/DDBJ databases">
        <authorList>
            <person name="Littmann E."/>
            <person name="Sorbara M."/>
        </authorList>
    </citation>
    <scope>NUCLEOTIDE SEQUENCE</scope>
    <source>
        <strain evidence="2">MSK.17.11</strain>
        <strain evidence="1">MSK.17.38</strain>
    </source>
</reference>
<keyword evidence="3" id="KW-1185">Reference proteome</keyword>
<dbReference type="EMBL" id="JAAITX010000005">
    <property type="protein sequence ID" value="NVH58656.1"/>
    <property type="molecule type" value="Genomic_DNA"/>
</dbReference>
<dbReference type="InterPro" id="IPR036291">
    <property type="entry name" value="NAD(P)-bd_dom_sf"/>
</dbReference>
<protein>
    <submittedName>
        <fullName evidence="2">SDR family oxidoreductase</fullName>
    </submittedName>
</protein>
<gene>
    <name evidence="2" type="ORF">G5A66_08355</name>
    <name evidence="1" type="ORF">G5A75_08375</name>
</gene>
<comment type="caution">
    <text evidence="2">The sequence shown here is derived from an EMBL/GenBank/DDBJ whole genome shotgun (WGS) entry which is preliminary data.</text>
</comment>
<dbReference type="SUPFAM" id="SSF51735">
    <property type="entry name" value="NAD(P)-binding Rossmann-fold domains"/>
    <property type="match status" value="1"/>
</dbReference>
<sequence length="38" mass="4061">MDMAKPEEQAAVACFLASDDASYMSGETIFNVGGWGIF</sequence>
<evidence type="ECO:0000313" key="4">
    <source>
        <dbReference type="Proteomes" id="UP000701680"/>
    </source>
</evidence>
<dbReference type="Proteomes" id="UP000701680">
    <property type="component" value="Unassembled WGS sequence"/>
</dbReference>
<evidence type="ECO:0000313" key="1">
    <source>
        <dbReference type="EMBL" id="NSK14882.1"/>
    </source>
</evidence>